<comment type="caution">
    <text evidence="1">The sequence shown here is derived from an EMBL/GenBank/DDBJ whole genome shotgun (WGS) entry which is preliminary data.</text>
</comment>
<accession>A0A0C1ZQY9</accession>
<evidence type="ECO:0000313" key="2">
    <source>
        <dbReference type="Proteomes" id="UP000031599"/>
    </source>
</evidence>
<proteinExistence type="predicted"/>
<dbReference type="Proteomes" id="UP000031599">
    <property type="component" value="Unassembled WGS sequence"/>
</dbReference>
<evidence type="ECO:0000313" key="1">
    <source>
        <dbReference type="EMBL" id="KIG13403.1"/>
    </source>
</evidence>
<organism evidence="1 2">
    <name type="scientific">Enhygromyxa salina</name>
    <dbReference type="NCBI Taxonomy" id="215803"/>
    <lineage>
        <taxon>Bacteria</taxon>
        <taxon>Pseudomonadati</taxon>
        <taxon>Myxococcota</taxon>
        <taxon>Polyangia</taxon>
        <taxon>Nannocystales</taxon>
        <taxon>Nannocystaceae</taxon>
        <taxon>Enhygromyxa</taxon>
    </lineage>
</organism>
<dbReference type="AlphaFoldDB" id="A0A0C1ZQY9"/>
<dbReference type="RefSeq" id="WP_146661412.1">
    <property type="nucleotide sequence ID" value="NZ_JMCC02000099.1"/>
</dbReference>
<dbReference type="EMBL" id="JMCC02000099">
    <property type="protein sequence ID" value="KIG13403.1"/>
    <property type="molecule type" value="Genomic_DNA"/>
</dbReference>
<sequence length="76" mass="8508">MGVRATIRNGRLVVDQEIKLPEGTELELVIDDEGDDLDERELAALNAAISRSLDQAARGEVNPAEKILARLRERRR</sequence>
<name>A0A0C1ZQY9_9BACT</name>
<reference evidence="1 2" key="1">
    <citation type="submission" date="2014-12" db="EMBL/GenBank/DDBJ databases">
        <title>Genome assembly of Enhygromyxa salina DSM 15201.</title>
        <authorList>
            <person name="Sharma G."/>
            <person name="Subramanian S."/>
        </authorList>
    </citation>
    <scope>NUCLEOTIDE SEQUENCE [LARGE SCALE GENOMIC DNA]</scope>
    <source>
        <strain evidence="1 2">DSM 15201</strain>
    </source>
</reference>
<protein>
    <submittedName>
        <fullName evidence="1">Uncharacterized protein</fullName>
    </submittedName>
</protein>
<gene>
    <name evidence="1" type="ORF">DB30_08170</name>
</gene>